<feature type="transmembrane region" description="Helical" evidence="1">
    <location>
        <begin position="20"/>
        <end position="38"/>
    </location>
</feature>
<evidence type="ECO:0000313" key="2">
    <source>
        <dbReference type="EMBL" id="ELA08888.1"/>
    </source>
</evidence>
<accession>L2F8T9</accession>
<protein>
    <submittedName>
        <fullName evidence="2">Uncharacterized protein</fullName>
    </submittedName>
</protein>
<dbReference type="Proteomes" id="UP000023795">
    <property type="component" value="Unassembled WGS sequence"/>
</dbReference>
<keyword evidence="1" id="KW-0472">Membrane</keyword>
<dbReference type="AlphaFoldDB" id="L2F8T9"/>
<proteinExistence type="predicted"/>
<dbReference type="PATRIC" id="fig|1230338.3.peg.150"/>
<comment type="caution">
    <text evidence="2">The sequence shown here is derived from an EMBL/GenBank/DDBJ whole genome shotgun (WGS) entry which is preliminary data.</text>
</comment>
<keyword evidence="1" id="KW-1133">Transmembrane helix</keyword>
<gene>
    <name evidence="2" type="ORF">MOMA_00710</name>
</gene>
<sequence length="71" mass="8223">MAVKNQLLKPKNGRLIRPFFLVKIHIFANSFLQFLAFFKNLANICKKVLQIISKLVCYISKSNVLANIVWD</sequence>
<evidence type="ECO:0000256" key="1">
    <source>
        <dbReference type="SAM" id="Phobius"/>
    </source>
</evidence>
<reference evidence="2 3" key="1">
    <citation type="journal article" date="2013" name="Genome Announc.">
        <title>Genome Sequence of Moraxella macacae 0408225, a Novel Bacterial Species Isolated from a Cynomolgus Macaque with Epistaxis.</title>
        <authorList>
            <person name="Ladner J.T."/>
            <person name="Whitehouse C.A."/>
            <person name="Koroleva G.I."/>
            <person name="Palacios G.F."/>
        </authorList>
    </citation>
    <scope>NUCLEOTIDE SEQUENCE [LARGE SCALE GENOMIC DNA]</scope>
    <source>
        <strain evidence="2 3">0408225</strain>
    </source>
</reference>
<organism evidence="2 3">
    <name type="scientific">Moraxella macacae 0408225</name>
    <dbReference type="NCBI Taxonomy" id="1230338"/>
    <lineage>
        <taxon>Bacteria</taxon>
        <taxon>Pseudomonadati</taxon>
        <taxon>Pseudomonadota</taxon>
        <taxon>Gammaproteobacteria</taxon>
        <taxon>Moraxellales</taxon>
        <taxon>Moraxellaceae</taxon>
        <taxon>Moraxella</taxon>
    </lineage>
</organism>
<keyword evidence="3" id="KW-1185">Reference proteome</keyword>
<keyword evidence="1" id="KW-0812">Transmembrane</keyword>
<dbReference type="STRING" id="1230338.MOMA_00710"/>
<name>L2F8T9_9GAMM</name>
<dbReference type="EMBL" id="ANIN01000001">
    <property type="protein sequence ID" value="ELA08888.1"/>
    <property type="molecule type" value="Genomic_DNA"/>
</dbReference>
<evidence type="ECO:0000313" key="3">
    <source>
        <dbReference type="Proteomes" id="UP000023795"/>
    </source>
</evidence>